<proteinExistence type="predicted"/>
<gene>
    <name evidence="2" type="ORF">ab3b_00667</name>
</gene>
<sequence length="226" mass="26630">MQTLSEFRQKLQRENHNRIKYLRAKFKNFADEDLDEKVSDELRGLINVTEILNHEPTEENSRRRQVAVKTSQQEAWYRDALKDWLGQHPEVGVSGDNNGGMYRFALTFFVNQVVLNPKNNTLSYGELLKGMDEINDPDPMLNQINLQMNDLKEMTSFIAAMDYLENMQVFGPTRQIDEIIQTDIRSEIDESSQYAKDYDAYQKRRKNDLANKRQRRRGEGMEFKHD</sequence>
<dbReference type="Proteomes" id="UP000032289">
    <property type="component" value="Unassembled WGS sequence"/>
</dbReference>
<feature type="region of interest" description="Disordered" evidence="1">
    <location>
        <begin position="195"/>
        <end position="226"/>
    </location>
</feature>
<comment type="caution">
    <text evidence="2">The sequence shown here is derived from an EMBL/GenBank/DDBJ whole genome shotgun (WGS) entry which is preliminary data.</text>
</comment>
<dbReference type="AlphaFoldDB" id="A0A0D1KKI8"/>
<evidence type="ECO:0000313" key="3">
    <source>
        <dbReference type="Proteomes" id="UP000032289"/>
    </source>
</evidence>
<dbReference type="EMBL" id="JWHT01000014">
    <property type="protein sequence ID" value="KIU25149.1"/>
    <property type="molecule type" value="Genomic_DNA"/>
</dbReference>
<accession>A0A0D1KKI8</accession>
<evidence type="ECO:0000256" key="1">
    <source>
        <dbReference type="SAM" id="MobiDB-lite"/>
    </source>
</evidence>
<feature type="compositionally biased region" description="Basic and acidic residues" evidence="1">
    <location>
        <begin position="196"/>
        <end position="226"/>
    </location>
</feature>
<protein>
    <submittedName>
        <fullName evidence="2">Uncharacterized protein</fullName>
    </submittedName>
</protein>
<reference evidence="2 3" key="1">
    <citation type="journal article" date="2015" name="Microbiology (Mosc.)">
        <title>Genomics of the Weissella cibaria species with an examination of its metabolic traits.</title>
        <authorList>
            <person name="Lynch K.M."/>
            <person name="Lucid A."/>
            <person name="Arendt E.K."/>
            <person name="Sleator R.D."/>
            <person name="Lucey B."/>
            <person name="Coffey A."/>
        </authorList>
    </citation>
    <scope>NUCLEOTIDE SEQUENCE [LARGE SCALE GENOMIC DNA]</scope>
    <source>
        <strain evidence="2 3">AB3b</strain>
    </source>
</reference>
<name>A0A0D1KKI8_9LACO</name>
<dbReference type="RefSeq" id="WP_043940847.1">
    <property type="nucleotide sequence ID" value="NZ_JWHT01000014.1"/>
</dbReference>
<dbReference type="PATRIC" id="fig|137591.24.peg.645"/>
<organism evidence="2 3">
    <name type="scientific">Weissella cibaria</name>
    <dbReference type="NCBI Taxonomy" id="137591"/>
    <lineage>
        <taxon>Bacteria</taxon>
        <taxon>Bacillati</taxon>
        <taxon>Bacillota</taxon>
        <taxon>Bacilli</taxon>
        <taxon>Lactobacillales</taxon>
        <taxon>Lactobacillaceae</taxon>
        <taxon>Weissella</taxon>
    </lineage>
</organism>
<evidence type="ECO:0000313" key="2">
    <source>
        <dbReference type="EMBL" id="KIU25149.1"/>
    </source>
</evidence>